<dbReference type="PANTHER" id="PTHR22840:SF12">
    <property type="entry name" value="WD REPEAT-CONTAINING PROTEIN 36"/>
    <property type="match status" value="1"/>
</dbReference>
<dbReference type="Gene3D" id="2.130.10.10">
    <property type="entry name" value="YVTN repeat-like/Quinoprotein amine dehydrogenase"/>
    <property type="match status" value="1"/>
</dbReference>
<feature type="domain" description="WDR36/Utp21 N-terminal" evidence="1">
    <location>
        <begin position="123"/>
        <end position="211"/>
    </location>
</feature>
<dbReference type="Proteomes" id="UP001174909">
    <property type="component" value="Unassembled WGS sequence"/>
</dbReference>
<dbReference type="EMBL" id="CASHTH010002329">
    <property type="protein sequence ID" value="CAI8028361.1"/>
    <property type="molecule type" value="Genomic_DNA"/>
</dbReference>
<dbReference type="InterPro" id="IPR059157">
    <property type="entry name" value="WDR36-Utp21_N"/>
</dbReference>
<dbReference type="InterPro" id="IPR015943">
    <property type="entry name" value="WD40/YVTN_repeat-like_dom_sf"/>
</dbReference>
<keyword evidence="3" id="KW-1185">Reference proteome</keyword>
<organism evidence="2 3">
    <name type="scientific">Geodia barretti</name>
    <name type="common">Barrett's horny sponge</name>
    <dbReference type="NCBI Taxonomy" id="519541"/>
    <lineage>
        <taxon>Eukaryota</taxon>
        <taxon>Metazoa</taxon>
        <taxon>Porifera</taxon>
        <taxon>Demospongiae</taxon>
        <taxon>Heteroscleromorpha</taxon>
        <taxon>Tetractinellida</taxon>
        <taxon>Astrophorina</taxon>
        <taxon>Geodiidae</taxon>
        <taxon>Geodia</taxon>
    </lineage>
</organism>
<protein>
    <submittedName>
        <fullName evidence="2">WD repeat-containing protein 36</fullName>
    </submittedName>
</protein>
<proteinExistence type="predicted"/>
<evidence type="ECO:0000313" key="2">
    <source>
        <dbReference type="EMBL" id="CAI8028361.1"/>
    </source>
</evidence>
<evidence type="ECO:0000313" key="3">
    <source>
        <dbReference type="Proteomes" id="UP001174909"/>
    </source>
</evidence>
<dbReference type="GO" id="GO:0006364">
    <property type="term" value="P:rRNA processing"/>
    <property type="evidence" value="ECO:0007669"/>
    <property type="project" value="TreeGrafter"/>
</dbReference>
<accession>A0AA35WTH1</accession>
<dbReference type="GO" id="GO:0034388">
    <property type="term" value="C:Pwp2p-containing subcomplex of 90S preribosome"/>
    <property type="evidence" value="ECO:0007669"/>
    <property type="project" value="TreeGrafter"/>
</dbReference>
<dbReference type="AlphaFoldDB" id="A0AA35WTH1"/>
<dbReference type="GO" id="GO:0032040">
    <property type="term" value="C:small-subunit processome"/>
    <property type="evidence" value="ECO:0007669"/>
    <property type="project" value="TreeGrafter"/>
</dbReference>
<comment type="caution">
    <text evidence="2">The sequence shown here is derived from an EMBL/GenBank/DDBJ whole genome shotgun (WGS) entry which is preliminary data.</text>
</comment>
<reference evidence="2" key="1">
    <citation type="submission" date="2023-03" db="EMBL/GenBank/DDBJ databases">
        <authorList>
            <person name="Steffen K."/>
            <person name="Cardenas P."/>
        </authorList>
    </citation>
    <scope>NUCLEOTIDE SEQUENCE</scope>
</reference>
<sequence>MAGSSSSQLFCPFRAVGFCCNHVPLVTTCRGPDHFVVTAVGQSFHQYTCDKLQLLFVGTPQPHPLECLAATDPRLVWASYGAVVKGFRRGREVCRFHGHRGNVTILLPFGEHLISIDDQNCLKICTYLNKILLGSRSGQLQLWNIRTSKLIHAFPGWGGSAILTLVQSPAVDVVGAGLEDGGVVLHNLRYDETVMRFRQEWGPATALSFRTG</sequence>
<dbReference type="PANTHER" id="PTHR22840">
    <property type="entry name" value="WD REPEAT-CONTAINING PROTEIN 36"/>
    <property type="match status" value="1"/>
</dbReference>
<dbReference type="InterPro" id="IPR036322">
    <property type="entry name" value="WD40_repeat_dom_sf"/>
</dbReference>
<name>A0AA35WTH1_GEOBA</name>
<gene>
    <name evidence="2" type="ORF">GBAR_LOCUS16185</name>
</gene>
<dbReference type="Pfam" id="PF25171">
    <property type="entry name" value="Beta-prop_WDR36-Utp21_1st"/>
    <property type="match status" value="1"/>
</dbReference>
<dbReference type="SUPFAM" id="SSF50978">
    <property type="entry name" value="WD40 repeat-like"/>
    <property type="match status" value="1"/>
</dbReference>
<evidence type="ECO:0000259" key="1">
    <source>
        <dbReference type="Pfam" id="PF25171"/>
    </source>
</evidence>